<dbReference type="SMART" id="SM00066">
    <property type="entry name" value="GAL4"/>
    <property type="match status" value="1"/>
</dbReference>
<keyword evidence="1" id="KW-0479">Metal-binding</keyword>
<dbReference type="GO" id="GO:0003677">
    <property type="term" value="F:DNA binding"/>
    <property type="evidence" value="ECO:0007669"/>
    <property type="project" value="InterPro"/>
</dbReference>
<dbReference type="GO" id="GO:0008270">
    <property type="term" value="F:zinc ion binding"/>
    <property type="evidence" value="ECO:0007669"/>
    <property type="project" value="InterPro"/>
</dbReference>
<dbReference type="SUPFAM" id="SSF57701">
    <property type="entry name" value="Zn2/Cys6 DNA-binding domain"/>
    <property type="match status" value="1"/>
</dbReference>
<accession>A0AAD6ZZP6</accession>
<evidence type="ECO:0000256" key="2">
    <source>
        <dbReference type="ARBA" id="ARBA00023242"/>
    </source>
</evidence>
<feature type="domain" description="Zn(2)-C6 fungal-type" evidence="4">
    <location>
        <begin position="14"/>
        <end position="47"/>
    </location>
</feature>
<dbReference type="PANTHER" id="PTHR46910:SF38">
    <property type="entry name" value="ZN(2)-C6 FUNGAL-TYPE DOMAIN-CONTAINING PROTEIN"/>
    <property type="match status" value="1"/>
</dbReference>
<dbReference type="EMBL" id="JARIHO010000020">
    <property type="protein sequence ID" value="KAJ7346695.1"/>
    <property type="molecule type" value="Genomic_DNA"/>
</dbReference>
<protein>
    <submittedName>
        <fullName evidence="5">Fungal-specific transcription factor domain-containing protein</fullName>
    </submittedName>
</protein>
<dbReference type="Proteomes" id="UP001218218">
    <property type="component" value="Unassembled WGS sequence"/>
</dbReference>
<dbReference type="CDD" id="cd00067">
    <property type="entry name" value="GAL4"/>
    <property type="match status" value="1"/>
</dbReference>
<dbReference type="PROSITE" id="PS50048">
    <property type="entry name" value="ZN2_CY6_FUNGAL_2"/>
    <property type="match status" value="1"/>
</dbReference>
<reference evidence="5" key="1">
    <citation type="submission" date="2023-03" db="EMBL/GenBank/DDBJ databases">
        <title>Massive genome expansion in bonnet fungi (Mycena s.s.) driven by repeated elements and novel gene families across ecological guilds.</title>
        <authorList>
            <consortium name="Lawrence Berkeley National Laboratory"/>
            <person name="Harder C.B."/>
            <person name="Miyauchi S."/>
            <person name="Viragh M."/>
            <person name="Kuo A."/>
            <person name="Thoen E."/>
            <person name="Andreopoulos B."/>
            <person name="Lu D."/>
            <person name="Skrede I."/>
            <person name="Drula E."/>
            <person name="Henrissat B."/>
            <person name="Morin E."/>
            <person name="Kohler A."/>
            <person name="Barry K."/>
            <person name="LaButti K."/>
            <person name="Morin E."/>
            <person name="Salamov A."/>
            <person name="Lipzen A."/>
            <person name="Mereny Z."/>
            <person name="Hegedus B."/>
            <person name="Baldrian P."/>
            <person name="Stursova M."/>
            <person name="Weitz H."/>
            <person name="Taylor A."/>
            <person name="Grigoriev I.V."/>
            <person name="Nagy L.G."/>
            <person name="Martin F."/>
            <person name="Kauserud H."/>
        </authorList>
    </citation>
    <scope>NUCLEOTIDE SEQUENCE</scope>
    <source>
        <strain evidence="5">CBHHK002</strain>
    </source>
</reference>
<feature type="region of interest" description="Disordered" evidence="3">
    <location>
        <begin position="82"/>
        <end position="120"/>
    </location>
</feature>
<dbReference type="CDD" id="cd12148">
    <property type="entry name" value="fungal_TF_MHR"/>
    <property type="match status" value="1"/>
</dbReference>
<dbReference type="PANTHER" id="PTHR46910">
    <property type="entry name" value="TRANSCRIPTION FACTOR PDR1"/>
    <property type="match status" value="1"/>
</dbReference>
<dbReference type="InterPro" id="IPR036864">
    <property type="entry name" value="Zn2-C6_fun-type_DNA-bd_sf"/>
</dbReference>
<dbReference type="PROSITE" id="PS00463">
    <property type="entry name" value="ZN2_CY6_FUNGAL_1"/>
    <property type="match status" value="1"/>
</dbReference>
<evidence type="ECO:0000256" key="1">
    <source>
        <dbReference type="ARBA" id="ARBA00022723"/>
    </source>
</evidence>
<dbReference type="AlphaFoldDB" id="A0AAD6ZZP6"/>
<dbReference type="InterPro" id="IPR001138">
    <property type="entry name" value="Zn2Cys6_DnaBD"/>
</dbReference>
<proteinExistence type="predicted"/>
<organism evidence="5 6">
    <name type="scientific">Mycena albidolilacea</name>
    <dbReference type="NCBI Taxonomy" id="1033008"/>
    <lineage>
        <taxon>Eukaryota</taxon>
        <taxon>Fungi</taxon>
        <taxon>Dikarya</taxon>
        <taxon>Basidiomycota</taxon>
        <taxon>Agaricomycotina</taxon>
        <taxon>Agaricomycetes</taxon>
        <taxon>Agaricomycetidae</taxon>
        <taxon>Agaricales</taxon>
        <taxon>Marasmiineae</taxon>
        <taxon>Mycenaceae</taxon>
        <taxon>Mycena</taxon>
    </lineage>
</organism>
<evidence type="ECO:0000256" key="3">
    <source>
        <dbReference type="SAM" id="MobiDB-lite"/>
    </source>
</evidence>
<gene>
    <name evidence="5" type="ORF">DFH08DRAFT_700070</name>
</gene>
<keyword evidence="2" id="KW-0539">Nucleus</keyword>
<dbReference type="Pfam" id="PF04082">
    <property type="entry name" value="Fungal_trans"/>
    <property type="match status" value="1"/>
</dbReference>
<dbReference type="GO" id="GO:0000981">
    <property type="term" value="F:DNA-binding transcription factor activity, RNA polymerase II-specific"/>
    <property type="evidence" value="ECO:0007669"/>
    <property type="project" value="InterPro"/>
</dbReference>
<evidence type="ECO:0000259" key="4">
    <source>
        <dbReference type="PROSITE" id="PS50048"/>
    </source>
</evidence>
<sequence length="697" mass="78612">MLSSASRTRKTDRACDACRRRKTKCDGPKMQDNVCSNCLNTHKSCTYLHASTPRGPPKAYVTGLEDRLEQLEELLKQVRPDADFTAELGPPIPRGSWKEDGTPVASSSRPRAKDAAPASSLRLSTRLALNYARHEGSDSDSSSDDFATSDSEGRTEGLKSGENLIVWPPRPSSAVQENTNTAAHNTRFHGKSSLGSLIEMTRLYKELHISETRRGESEDGSNMPKAADPAIYFKRRPEFWHPQPWELRWEGFDVADDQLSISVLDEFPSPPLAAQLIDLYFIHCNSQLPLLHRPTFERQFRDQLHHRNIWFSCVCLSLFAVASRWCDDPLVLPRKCKRTSSGGLDWTCAGWHYHNIAMGIHRVRQSMIYAATLEELQSFTLLAMFVRGTVNHSAGWIFVSLGLRKAQDVGAHRKKLYHNKPSVNDELWKRAFWCLVAYDRMGSAILGRPCALGEDDFDLDPCLEVDDEFWEGDHPFRQPPGIPCRLTYFNSWLRLAQIVTFTVKTIYSVHNPRALLGRIAKVRTDEVISQLTLALQDWRRSVPEYLRWSNHIEDEELSNQSASLYTTYYLAEMLMYRAFIPPVASPSPQVSPVPHINASFPALAYCINAARSSARIIEVQGARGFTNTPVLIAVSQLSAAILTLGVWDAKAKQEQEFAEDIKPPLAHTIASLMDDIGVFIRALELAEPRWENVAHLL</sequence>
<name>A0AAD6ZZP6_9AGAR</name>
<dbReference type="Pfam" id="PF00172">
    <property type="entry name" value="Zn_clus"/>
    <property type="match status" value="1"/>
</dbReference>
<dbReference type="InterPro" id="IPR007219">
    <property type="entry name" value="XnlR_reg_dom"/>
</dbReference>
<dbReference type="SMART" id="SM00906">
    <property type="entry name" value="Fungal_trans"/>
    <property type="match status" value="1"/>
</dbReference>
<comment type="caution">
    <text evidence="5">The sequence shown here is derived from an EMBL/GenBank/DDBJ whole genome shotgun (WGS) entry which is preliminary data.</text>
</comment>
<keyword evidence="6" id="KW-1185">Reference proteome</keyword>
<evidence type="ECO:0000313" key="5">
    <source>
        <dbReference type="EMBL" id="KAJ7346695.1"/>
    </source>
</evidence>
<dbReference type="GO" id="GO:0006351">
    <property type="term" value="P:DNA-templated transcription"/>
    <property type="evidence" value="ECO:0007669"/>
    <property type="project" value="InterPro"/>
</dbReference>
<evidence type="ECO:0000313" key="6">
    <source>
        <dbReference type="Proteomes" id="UP001218218"/>
    </source>
</evidence>
<dbReference type="Gene3D" id="4.10.240.10">
    <property type="entry name" value="Zn(2)-C6 fungal-type DNA-binding domain"/>
    <property type="match status" value="1"/>
</dbReference>
<dbReference type="InterPro" id="IPR050987">
    <property type="entry name" value="AtrR-like"/>
</dbReference>
<feature type="region of interest" description="Disordered" evidence="3">
    <location>
        <begin position="133"/>
        <end position="176"/>
    </location>
</feature>